<dbReference type="FunFam" id="3.40.50.790:FF:000001">
    <property type="entry name" value="50S ribosomal protein L1"/>
    <property type="match status" value="1"/>
</dbReference>
<evidence type="ECO:0000256" key="2">
    <source>
        <dbReference type="ARBA" id="ARBA00022491"/>
    </source>
</evidence>
<comment type="subunit">
    <text evidence="9">Part of the 50S ribosomal subunit.</text>
</comment>
<dbReference type="PIRSF" id="PIRSF002155">
    <property type="entry name" value="Ribosomal_L1"/>
    <property type="match status" value="1"/>
</dbReference>
<evidence type="ECO:0000313" key="12">
    <source>
        <dbReference type="Proteomes" id="UP000027182"/>
    </source>
</evidence>
<dbReference type="InterPro" id="IPR016095">
    <property type="entry name" value="Ribosomal_uL1_3-a/b-sand"/>
</dbReference>
<keyword evidence="9" id="KW-0820">tRNA-binding</keyword>
<dbReference type="Proteomes" id="UP000027182">
    <property type="component" value="Chromosome"/>
</dbReference>
<keyword evidence="6 9" id="KW-0689">Ribosomal protein</keyword>
<dbReference type="InterPro" id="IPR028364">
    <property type="entry name" value="Ribosomal_uL1/biogenesis"/>
</dbReference>
<evidence type="ECO:0000256" key="1">
    <source>
        <dbReference type="ARBA" id="ARBA00010531"/>
    </source>
</evidence>
<keyword evidence="7 9" id="KW-0687">Ribonucleoprotein</keyword>
<evidence type="ECO:0000256" key="5">
    <source>
        <dbReference type="ARBA" id="ARBA00022884"/>
    </source>
</evidence>
<accession>A0A059Y7P3</accession>
<evidence type="ECO:0000256" key="4">
    <source>
        <dbReference type="ARBA" id="ARBA00022845"/>
    </source>
</evidence>
<dbReference type="InterPro" id="IPR023673">
    <property type="entry name" value="Ribosomal_uL1_CS"/>
</dbReference>
<dbReference type="Pfam" id="PF00687">
    <property type="entry name" value="Ribosomal_L1"/>
    <property type="match status" value="1"/>
</dbReference>
<evidence type="ECO:0000313" key="11">
    <source>
        <dbReference type="EMBL" id="AIA33676.1"/>
    </source>
</evidence>
<comment type="function">
    <text evidence="9">Binds directly to 23S rRNA. The L1 stalk is quite mobile in the ribosome, and is involved in E site tRNA release.</text>
</comment>
<dbReference type="SUPFAM" id="SSF56808">
    <property type="entry name" value="Ribosomal protein L1"/>
    <property type="match status" value="1"/>
</dbReference>
<dbReference type="PATRIC" id="fig|1316930.3.peg.87"/>
<name>A0A059Y7P3_MYCBV</name>
<evidence type="ECO:0000256" key="10">
    <source>
        <dbReference type="RuleBase" id="RU000659"/>
    </source>
</evidence>
<proteinExistence type="inferred from homology"/>
<dbReference type="Gene3D" id="3.40.50.790">
    <property type="match status" value="1"/>
</dbReference>
<dbReference type="SMR" id="A0A059Y7P3"/>
<evidence type="ECO:0000256" key="9">
    <source>
        <dbReference type="HAMAP-Rule" id="MF_01318"/>
    </source>
</evidence>
<protein>
    <recommendedName>
        <fullName evidence="8 9">Large ribosomal subunit protein uL1</fullName>
    </recommendedName>
</protein>
<reference evidence="11 12" key="1">
    <citation type="submission" date="2013-04" db="EMBL/GenBank/DDBJ databases">
        <authorList>
            <person name="Lin L."/>
            <person name="Zeng Z."/>
            <person name="Xie J."/>
            <person name="Luo L."/>
            <person name="Yang Z."/>
            <person name="Liang W."/>
            <person name="Lin H."/>
            <person name="Dong C."/>
            <person name="Sun Y."/>
        </authorList>
    </citation>
    <scope>NUCLEOTIDE SEQUENCE [LARGE SCALE GENOMIC DNA]</scope>
    <source>
        <strain evidence="11 12">CQ-W70</strain>
    </source>
</reference>
<organism evidence="11 12">
    <name type="scientific">Mycoplasmopsis bovis CQ-W70</name>
    <dbReference type="NCBI Taxonomy" id="1316930"/>
    <lineage>
        <taxon>Bacteria</taxon>
        <taxon>Bacillati</taxon>
        <taxon>Mycoplasmatota</taxon>
        <taxon>Mycoplasmoidales</taxon>
        <taxon>Metamycoplasmataceae</taxon>
        <taxon>Mycoplasmopsis</taxon>
    </lineage>
</organism>
<dbReference type="InterPro" id="IPR002143">
    <property type="entry name" value="Ribosomal_uL1"/>
</dbReference>
<dbReference type="HAMAP" id="MF_01318_B">
    <property type="entry name" value="Ribosomal_uL1_B"/>
    <property type="match status" value="1"/>
</dbReference>
<dbReference type="InterPro" id="IPR023674">
    <property type="entry name" value="Ribosomal_uL1-like"/>
</dbReference>
<keyword evidence="5 9" id="KW-0694">RNA-binding</keyword>
<dbReference type="GO" id="GO:0000049">
    <property type="term" value="F:tRNA binding"/>
    <property type="evidence" value="ECO:0007669"/>
    <property type="project" value="UniProtKB-KW"/>
</dbReference>
<dbReference type="KEGG" id="mbq:K668_00420"/>
<dbReference type="EMBL" id="CP005933">
    <property type="protein sequence ID" value="AIA33676.1"/>
    <property type="molecule type" value="Genomic_DNA"/>
</dbReference>
<dbReference type="Gene3D" id="3.30.190.20">
    <property type="match status" value="1"/>
</dbReference>
<keyword evidence="2 9" id="KW-0678">Repressor</keyword>
<dbReference type="RefSeq" id="WP_013954546.1">
    <property type="nucleotide sequence ID" value="NZ_CP005933.1"/>
</dbReference>
<dbReference type="InterPro" id="IPR005878">
    <property type="entry name" value="Ribosom_uL1_bac-type"/>
</dbReference>
<evidence type="ECO:0000256" key="3">
    <source>
        <dbReference type="ARBA" id="ARBA00022730"/>
    </source>
</evidence>
<dbReference type="AlphaFoldDB" id="A0A059Y7P3"/>
<evidence type="ECO:0000256" key="6">
    <source>
        <dbReference type="ARBA" id="ARBA00022980"/>
    </source>
</evidence>
<comment type="function">
    <text evidence="9">Protein L1 is also a translational repressor protein, it controls the translation of the L11 operon by binding to its mRNA.</text>
</comment>
<dbReference type="PROSITE" id="PS01199">
    <property type="entry name" value="RIBOSOMAL_L1"/>
    <property type="match status" value="1"/>
</dbReference>
<keyword evidence="3 9" id="KW-0699">rRNA-binding</keyword>
<dbReference type="GO" id="GO:0006417">
    <property type="term" value="P:regulation of translation"/>
    <property type="evidence" value="ECO:0007669"/>
    <property type="project" value="UniProtKB-KW"/>
</dbReference>
<dbReference type="GO" id="GO:0006412">
    <property type="term" value="P:translation"/>
    <property type="evidence" value="ECO:0007669"/>
    <property type="project" value="UniProtKB-UniRule"/>
</dbReference>
<dbReference type="GO" id="GO:0019843">
    <property type="term" value="F:rRNA binding"/>
    <property type="evidence" value="ECO:0007669"/>
    <property type="project" value="UniProtKB-UniRule"/>
</dbReference>
<dbReference type="CDD" id="cd00403">
    <property type="entry name" value="Ribosomal_L1"/>
    <property type="match status" value="1"/>
</dbReference>
<sequence length="231" mass="24986">MSAKGGKKIQNARSSFDKNIAYELTEAVEIVKRTSYAKFDASVDLVFKLNLDVRKADQQLRGSVLLPNGTGKSISVLVVTNNVEKQKLATAAGADQVVDGQTLEQKIKEDIFDFDVMVADPAMMPLLGKYGKKLGPKGLMPNPKTGTVTPTPEKAVEELKKGKANYRTDKAGVVHTLVGKVSMDTEKLVENIKTVISLIKRLKPSAVKGTYIQNIALSATMGPGVKVKIEK</sequence>
<dbReference type="PANTHER" id="PTHR36427">
    <property type="entry name" value="54S RIBOSOMAL PROTEIN L1, MITOCHONDRIAL"/>
    <property type="match status" value="1"/>
</dbReference>
<dbReference type="GO" id="GO:0003735">
    <property type="term" value="F:structural constituent of ribosome"/>
    <property type="evidence" value="ECO:0007669"/>
    <property type="project" value="InterPro"/>
</dbReference>
<dbReference type="HOGENOM" id="CLU_062853_0_0_14"/>
<dbReference type="PANTHER" id="PTHR36427:SF3">
    <property type="entry name" value="LARGE RIBOSOMAL SUBUNIT PROTEIN UL1M"/>
    <property type="match status" value="1"/>
</dbReference>
<gene>
    <name evidence="9 11" type="primary">rplA</name>
    <name evidence="11" type="ORF">K668_00420</name>
</gene>
<keyword evidence="4 9" id="KW-0810">Translation regulation</keyword>
<evidence type="ECO:0000256" key="7">
    <source>
        <dbReference type="ARBA" id="ARBA00023274"/>
    </source>
</evidence>
<dbReference type="GO" id="GO:0015934">
    <property type="term" value="C:large ribosomal subunit"/>
    <property type="evidence" value="ECO:0007669"/>
    <property type="project" value="InterPro"/>
</dbReference>
<comment type="similarity">
    <text evidence="1 9 10">Belongs to the universal ribosomal protein uL1 family.</text>
</comment>
<dbReference type="NCBIfam" id="TIGR01169">
    <property type="entry name" value="rplA_bact"/>
    <property type="match status" value="1"/>
</dbReference>
<evidence type="ECO:0000256" key="8">
    <source>
        <dbReference type="ARBA" id="ARBA00035241"/>
    </source>
</evidence>